<comment type="caution">
    <text evidence="9">The sequence shown here is derived from an EMBL/GenBank/DDBJ whole genome shotgun (WGS) entry which is preliminary data.</text>
</comment>
<dbReference type="PANTHER" id="PTHR43586:SF4">
    <property type="entry name" value="ISOPENICILLIN N EPIMERASE"/>
    <property type="match status" value="1"/>
</dbReference>
<dbReference type="SUPFAM" id="SSF53383">
    <property type="entry name" value="PLP-dependent transferases"/>
    <property type="match status" value="1"/>
</dbReference>
<comment type="catalytic activity">
    <reaction evidence="6">
        <text>(sulfur carrier)-H + L-cysteine = (sulfur carrier)-SH + L-alanine</text>
        <dbReference type="Rhea" id="RHEA:43892"/>
        <dbReference type="Rhea" id="RHEA-COMP:14737"/>
        <dbReference type="Rhea" id="RHEA-COMP:14739"/>
        <dbReference type="ChEBI" id="CHEBI:29917"/>
        <dbReference type="ChEBI" id="CHEBI:35235"/>
        <dbReference type="ChEBI" id="CHEBI:57972"/>
        <dbReference type="ChEBI" id="CHEBI:64428"/>
        <dbReference type="EC" id="2.8.1.7"/>
    </reaction>
</comment>
<dbReference type="EC" id="2.8.1.7" evidence="3"/>
<evidence type="ECO:0000313" key="9">
    <source>
        <dbReference type="EMBL" id="MDQ0113170.1"/>
    </source>
</evidence>
<comment type="similarity">
    <text evidence="2">Belongs to the class-V pyridoxal-phosphate-dependent aminotransferase family. Csd subfamily.</text>
</comment>
<organism evidence="9 10">
    <name type="scientific">Paenibacillus harenae</name>
    <dbReference type="NCBI Taxonomy" id="306543"/>
    <lineage>
        <taxon>Bacteria</taxon>
        <taxon>Bacillati</taxon>
        <taxon>Bacillota</taxon>
        <taxon>Bacilli</taxon>
        <taxon>Bacillales</taxon>
        <taxon>Paenibacillaceae</taxon>
        <taxon>Paenibacillus</taxon>
    </lineage>
</organism>
<dbReference type="InterPro" id="IPR010970">
    <property type="entry name" value="Cys_dSase_SufS"/>
</dbReference>
<dbReference type="Pfam" id="PF00266">
    <property type="entry name" value="Aminotran_5"/>
    <property type="match status" value="1"/>
</dbReference>
<evidence type="ECO:0000256" key="3">
    <source>
        <dbReference type="ARBA" id="ARBA00012239"/>
    </source>
</evidence>
<dbReference type="Gene3D" id="3.40.640.10">
    <property type="entry name" value="Type I PLP-dependent aspartate aminotransferase-like (Major domain)"/>
    <property type="match status" value="1"/>
</dbReference>
<keyword evidence="4" id="KW-0808">Transferase</keyword>
<gene>
    <name evidence="9" type="ORF">J2T15_002611</name>
</gene>
<dbReference type="InterPro" id="IPR000192">
    <property type="entry name" value="Aminotrans_V_dom"/>
</dbReference>
<feature type="region of interest" description="Disordered" evidence="7">
    <location>
        <begin position="231"/>
        <end position="258"/>
    </location>
</feature>
<evidence type="ECO:0000256" key="4">
    <source>
        <dbReference type="ARBA" id="ARBA00022679"/>
    </source>
</evidence>
<dbReference type="Gene3D" id="3.90.1150.10">
    <property type="entry name" value="Aspartate Aminotransferase, domain 1"/>
    <property type="match status" value="1"/>
</dbReference>
<feature type="domain" description="Aminotransferase class V" evidence="8">
    <location>
        <begin position="9"/>
        <end position="377"/>
    </location>
</feature>
<comment type="cofactor">
    <cofactor evidence="1">
        <name>pyridoxal 5'-phosphate</name>
        <dbReference type="ChEBI" id="CHEBI:597326"/>
    </cofactor>
</comment>
<evidence type="ECO:0000256" key="2">
    <source>
        <dbReference type="ARBA" id="ARBA00010447"/>
    </source>
</evidence>
<proteinExistence type="inferred from homology"/>
<evidence type="ECO:0000259" key="8">
    <source>
        <dbReference type="Pfam" id="PF00266"/>
    </source>
</evidence>
<dbReference type="Proteomes" id="UP001229346">
    <property type="component" value="Unassembled WGS sequence"/>
</dbReference>
<reference evidence="9 10" key="1">
    <citation type="submission" date="2023-07" db="EMBL/GenBank/DDBJ databases">
        <title>Sorghum-associated microbial communities from plants grown in Nebraska, USA.</title>
        <authorList>
            <person name="Schachtman D."/>
        </authorList>
    </citation>
    <scope>NUCLEOTIDE SEQUENCE [LARGE SCALE GENOMIC DNA]</scope>
    <source>
        <strain evidence="9 10">CC482</strain>
    </source>
</reference>
<protein>
    <recommendedName>
        <fullName evidence="3">cysteine desulfurase</fullName>
        <ecNumber evidence="3">2.8.1.7</ecNumber>
    </recommendedName>
</protein>
<dbReference type="InterPro" id="IPR015424">
    <property type="entry name" value="PyrdxlP-dep_Trfase"/>
</dbReference>
<accession>A0ABT9U389</accession>
<dbReference type="PIRSF" id="PIRSF005572">
    <property type="entry name" value="NifS"/>
    <property type="match status" value="1"/>
</dbReference>
<dbReference type="InterPro" id="IPR016454">
    <property type="entry name" value="Cysteine_dSase"/>
</dbReference>
<dbReference type="PANTHER" id="PTHR43586">
    <property type="entry name" value="CYSTEINE DESULFURASE"/>
    <property type="match status" value="1"/>
</dbReference>
<dbReference type="InterPro" id="IPR010969">
    <property type="entry name" value="Cys_dSase-rel_unknwn_funct"/>
</dbReference>
<name>A0ABT9U389_PAEHA</name>
<feature type="compositionally biased region" description="Basic and acidic residues" evidence="7">
    <location>
        <begin position="239"/>
        <end position="252"/>
    </location>
</feature>
<evidence type="ECO:0000313" key="10">
    <source>
        <dbReference type="Proteomes" id="UP001229346"/>
    </source>
</evidence>
<evidence type="ECO:0000256" key="5">
    <source>
        <dbReference type="ARBA" id="ARBA00022898"/>
    </source>
</evidence>
<evidence type="ECO:0000256" key="1">
    <source>
        <dbReference type="ARBA" id="ARBA00001933"/>
    </source>
</evidence>
<evidence type="ECO:0000256" key="6">
    <source>
        <dbReference type="ARBA" id="ARBA00050776"/>
    </source>
</evidence>
<dbReference type="CDD" id="cd06453">
    <property type="entry name" value="SufS_like"/>
    <property type="match status" value="1"/>
</dbReference>
<dbReference type="NCBIfam" id="TIGR01977">
    <property type="entry name" value="am_tr_V_EF2568"/>
    <property type="match status" value="1"/>
</dbReference>
<dbReference type="InterPro" id="IPR015422">
    <property type="entry name" value="PyrdxlP-dep_Trfase_small"/>
</dbReference>
<dbReference type="EMBL" id="JAUSSU010000005">
    <property type="protein sequence ID" value="MDQ0113170.1"/>
    <property type="molecule type" value="Genomic_DNA"/>
</dbReference>
<keyword evidence="5" id="KW-0663">Pyridoxal phosphate</keyword>
<keyword evidence="10" id="KW-1185">Reference proteome</keyword>
<evidence type="ECO:0000256" key="7">
    <source>
        <dbReference type="SAM" id="MobiDB-lite"/>
    </source>
</evidence>
<sequence>MGNGEQPLIYLDHAATSWPKPPEVTDAVVQAMLHDAANPGRGSHAMAVRASRVLFDTRKQLAKLFNIKNPNDIAFASNTTMALNMAIKGWVKPGDHVITTSVEHNSVRRPLYYLEQTIGIQVTYVEGDERGNINMDDVAGAIQSNTTLVVANHSSNLLGTITPIDKIAELTKSKGIKLLVDAAQSAGILPVDVRGMGIDLLAFPGHKGLLGPQGTGGLYIDPQVDLVPMLHGGTGSQSEAREQPQVRPDKYEAGTQNTPGLAGLRAGVQYVLNETVQNIHNKEWTLAQRMMEGLTTVPGLKLLGPKLGEQRTGIVAFVVDGIDPSELSFILDQHYRIAVRAGFHCTPLAHACAGTSATGAVRASVGLFTTEEEVDVLTKAMREITKNYGL</sequence>
<dbReference type="RefSeq" id="WP_307204208.1">
    <property type="nucleotide sequence ID" value="NZ_JAUSSU010000005.1"/>
</dbReference>
<dbReference type="InterPro" id="IPR015421">
    <property type="entry name" value="PyrdxlP-dep_Trfase_major"/>
</dbReference>